<reference evidence="1 2" key="1">
    <citation type="journal article" date="2013" name="PLoS Genet.">
        <title>The genome and development-dependent transcriptomes of Pyronema confluens: a window into fungal evolution.</title>
        <authorList>
            <person name="Traeger S."/>
            <person name="Altegoer F."/>
            <person name="Freitag M."/>
            <person name="Gabaldon T."/>
            <person name="Kempken F."/>
            <person name="Kumar A."/>
            <person name="Marcet-Houben M."/>
            <person name="Poggeler S."/>
            <person name="Stajich J.E."/>
            <person name="Nowrousian M."/>
        </authorList>
    </citation>
    <scope>NUCLEOTIDE SEQUENCE [LARGE SCALE GENOMIC DNA]</scope>
    <source>
        <strain evidence="2">CBS 100304</strain>
        <tissue evidence="1">Vegetative mycelium</tissue>
    </source>
</reference>
<dbReference type="InterPro" id="IPR008949">
    <property type="entry name" value="Isoprenoid_synthase_dom_sf"/>
</dbReference>
<dbReference type="EMBL" id="HF935243">
    <property type="protein sequence ID" value="CCX05287.1"/>
    <property type="molecule type" value="Genomic_DNA"/>
</dbReference>
<dbReference type="AlphaFoldDB" id="U4KVH0"/>
<dbReference type="SUPFAM" id="SSF48576">
    <property type="entry name" value="Terpenoid synthases"/>
    <property type="match status" value="1"/>
</dbReference>
<keyword evidence="2" id="KW-1185">Reference proteome</keyword>
<dbReference type="Proteomes" id="UP000018144">
    <property type="component" value="Unassembled WGS sequence"/>
</dbReference>
<dbReference type="Pfam" id="PF19086">
    <property type="entry name" value="Terpene_syn_C_2"/>
    <property type="match status" value="1"/>
</dbReference>
<evidence type="ECO:0000313" key="1">
    <source>
        <dbReference type="EMBL" id="CCX05287.1"/>
    </source>
</evidence>
<dbReference type="OrthoDB" id="1731983at2759"/>
<protein>
    <submittedName>
        <fullName evidence="1">Uncharacterized protein</fullName>
    </submittedName>
</protein>
<proteinExistence type="predicted"/>
<dbReference type="eggNOG" id="ENOG502S5T6">
    <property type="taxonomic scope" value="Eukaryota"/>
</dbReference>
<gene>
    <name evidence="1" type="ORF">PCON_04874</name>
</gene>
<organism evidence="1 2">
    <name type="scientific">Pyronema omphalodes (strain CBS 100304)</name>
    <name type="common">Pyronema confluens</name>
    <dbReference type="NCBI Taxonomy" id="1076935"/>
    <lineage>
        <taxon>Eukaryota</taxon>
        <taxon>Fungi</taxon>
        <taxon>Dikarya</taxon>
        <taxon>Ascomycota</taxon>
        <taxon>Pezizomycotina</taxon>
        <taxon>Pezizomycetes</taxon>
        <taxon>Pezizales</taxon>
        <taxon>Pyronemataceae</taxon>
        <taxon>Pyronema</taxon>
    </lineage>
</organism>
<evidence type="ECO:0000313" key="2">
    <source>
        <dbReference type="Proteomes" id="UP000018144"/>
    </source>
</evidence>
<accession>U4KVH0</accession>
<name>U4KVH0_PYROM</name>
<dbReference type="Gene3D" id="1.10.600.10">
    <property type="entry name" value="Farnesyl Diphosphate Synthase"/>
    <property type="match status" value="1"/>
</dbReference>
<sequence>MSVTPATAGPGPQIPDNKFYHGLQRSFSVISSKKPKGDIIVTASAISENRTSIMGSTFESAFEFPSEGYYPFGSGRTTKRPKYVTDQQQLKSERKTKSWIASFKSRFFRDTKFKFGSDKTFEKICFELAHADSEEVGKEACQIFDPVELDLKINTIGRKYTLVVPPPLGAAGQGDEEEQGSGGSCDQFIGSLPESCRNVSEKASPLGLVPKLLPHGIISKEARYVGSCFWIWLCIVDDLTENLVGKAWDDCERDLFLAFARNVDESLFHDKDHDAVRVSLALRNVIHSTNICGAIVDSRKEIEWRQSFLDAVCEVLVAFRKERPLLSSDTIAMDDWMRLRAITISVRPFLILARTDLGLSPAVSALGNPLSPGYEYIIASNDDTKVSCLRKVECMLQLIMGLQNDILGWEKDFKQKNPLSAIQVLIANGSKHSSAMGRVVNAHNELVRRCIQHAQLVCDDPDEILDRLDYDGIEYMATETKGSFIRTSMFGIFRQNSLRSSQRRTDKENIRTYVRLILGFANGMANWMAVSKRYAS</sequence>